<name>A0ABV5AZ29_9BACL</name>
<keyword evidence="9" id="KW-0121">Carboxypeptidase</keyword>
<evidence type="ECO:0000256" key="5">
    <source>
        <dbReference type="ARBA" id="ARBA00022984"/>
    </source>
</evidence>
<keyword evidence="6" id="KW-0961">Cell wall biogenesis/degradation</keyword>
<dbReference type="PANTHER" id="PTHR21581">
    <property type="entry name" value="D-ALANYL-D-ALANINE CARBOXYPEPTIDASE"/>
    <property type="match status" value="1"/>
</dbReference>
<organism evidence="9 10">
    <name type="scientific">Paenibacillus enshidis</name>
    <dbReference type="NCBI Taxonomy" id="1458439"/>
    <lineage>
        <taxon>Bacteria</taxon>
        <taxon>Bacillati</taxon>
        <taxon>Bacillota</taxon>
        <taxon>Bacilli</taxon>
        <taxon>Bacillales</taxon>
        <taxon>Paenibacillaceae</taxon>
        <taxon>Paenibacillus</taxon>
    </lineage>
</organism>
<dbReference type="EC" id="3.4.-.-" evidence="9"/>
<evidence type="ECO:0000256" key="4">
    <source>
        <dbReference type="ARBA" id="ARBA00022960"/>
    </source>
</evidence>
<evidence type="ECO:0000256" key="3">
    <source>
        <dbReference type="ARBA" id="ARBA00022801"/>
    </source>
</evidence>
<proteinExistence type="inferred from homology"/>
<comment type="similarity">
    <text evidence="1 7">Belongs to the peptidase S11 family.</text>
</comment>
<accession>A0ABV5AZ29</accession>
<evidence type="ECO:0000313" key="10">
    <source>
        <dbReference type="Proteomes" id="UP001580346"/>
    </source>
</evidence>
<evidence type="ECO:0000313" key="9">
    <source>
        <dbReference type="EMBL" id="MFB5269483.1"/>
    </source>
</evidence>
<keyword evidence="4" id="KW-0133">Cell shape</keyword>
<dbReference type="EMBL" id="JBHHMI010000032">
    <property type="protein sequence ID" value="MFB5269483.1"/>
    <property type="molecule type" value="Genomic_DNA"/>
</dbReference>
<keyword evidence="10" id="KW-1185">Reference proteome</keyword>
<evidence type="ECO:0000256" key="2">
    <source>
        <dbReference type="ARBA" id="ARBA00022729"/>
    </source>
</evidence>
<dbReference type="PRINTS" id="PR00725">
    <property type="entry name" value="DADACBPTASE1"/>
</dbReference>
<sequence length="316" mass="34572">MMKMRWFRWVFIPALIVTIFLAAYPIVLIGKPDVRAEAVVLLDLRTGKVLMDVNGGKPLPSASMAKLMTELLVLEDVAAGKVNWSDEVTISRYASTVGGVNLSLRHGEFMTVSELFQSMVIYSANDAAVSLAEHLSGSEAAFVQRMNEKAAKIGLSNGTYFANASGAEQQELGLNHPANIHGNTRMTAADTAKLTSYLLSSHPEILSTSSLTQMELKGKGLYLSNTNWMLSSLDGPYSYTGTDGLKTGYTAEAGYCFTGTAEKNGKRLIAVVMGASSREERFEETRKLFDYGFDFEPSLKDRLLSWSYLAPELSEL</sequence>
<dbReference type="Gene3D" id="3.40.710.10">
    <property type="entry name" value="DD-peptidase/beta-lactamase superfamily"/>
    <property type="match status" value="1"/>
</dbReference>
<evidence type="ECO:0000256" key="7">
    <source>
        <dbReference type="RuleBase" id="RU004016"/>
    </source>
</evidence>
<reference evidence="9 10" key="1">
    <citation type="submission" date="2024-09" db="EMBL/GenBank/DDBJ databases">
        <title>Paenibacillus zeirhizospherea sp. nov., isolated from surface of the maize (Zea mays) roots in a horticulture field, Hungary.</title>
        <authorList>
            <person name="Marton D."/>
            <person name="Farkas M."/>
            <person name="Bedics A."/>
            <person name="Toth E."/>
            <person name="Tancsics A."/>
            <person name="Boka K."/>
            <person name="Maroti G."/>
            <person name="Kriszt B."/>
            <person name="Cserhati M."/>
        </authorList>
    </citation>
    <scope>NUCLEOTIDE SEQUENCE [LARGE SCALE GENOMIC DNA]</scope>
    <source>
        <strain evidence="9 10">KCTC 33519</strain>
    </source>
</reference>
<evidence type="ECO:0000256" key="1">
    <source>
        <dbReference type="ARBA" id="ARBA00007164"/>
    </source>
</evidence>
<keyword evidence="3 9" id="KW-0378">Hydrolase</keyword>
<dbReference type="GO" id="GO:0004180">
    <property type="term" value="F:carboxypeptidase activity"/>
    <property type="evidence" value="ECO:0007669"/>
    <property type="project" value="UniProtKB-KW"/>
</dbReference>
<keyword evidence="9" id="KW-0645">Protease</keyword>
<dbReference type="InterPro" id="IPR001967">
    <property type="entry name" value="Peptidase_S11_N"/>
</dbReference>
<dbReference type="RefSeq" id="WP_375357753.1">
    <property type="nucleotide sequence ID" value="NZ_JBHHMI010000032.1"/>
</dbReference>
<dbReference type="InterPro" id="IPR012338">
    <property type="entry name" value="Beta-lactam/transpept-like"/>
</dbReference>
<dbReference type="PANTHER" id="PTHR21581:SF11">
    <property type="entry name" value="D-ALANYL-D-ALANINE CARBOXYPEPTIDASE DACA"/>
    <property type="match status" value="1"/>
</dbReference>
<gene>
    <name evidence="9" type="ORF">ACE41H_22245</name>
</gene>
<comment type="caution">
    <text evidence="9">The sequence shown here is derived from an EMBL/GenBank/DDBJ whole genome shotgun (WGS) entry which is preliminary data.</text>
</comment>
<protein>
    <submittedName>
        <fullName evidence="9">D-alanyl-D-alanine carboxypeptidase family protein</fullName>
        <ecNumber evidence="9">3.4.-.-</ecNumber>
    </submittedName>
</protein>
<feature type="domain" description="Peptidase S11 D-alanyl-D-alanine carboxypeptidase A N-terminal" evidence="8">
    <location>
        <begin position="31"/>
        <end position="276"/>
    </location>
</feature>
<keyword evidence="5" id="KW-0573">Peptidoglycan synthesis</keyword>
<keyword evidence="2" id="KW-0732">Signal</keyword>
<dbReference type="Pfam" id="PF00768">
    <property type="entry name" value="Peptidase_S11"/>
    <property type="match status" value="1"/>
</dbReference>
<dbReference type="Proteomes" id="UP001580346">
    <property type="component" value="Unassembled WGS sequence"/>
</dbReference>
<evidence type="ECO:0000256" key="6">
    <source>
        <dbReference type="ARBA" id="ARBA00023316"/>
    </source>
</evidence>
<dbReference type="SUPFAM" id="SSF56601">
    <property type="entry name" value="beta-lactamase/transpeptidase-like"/>
    <property type="match status" value="1"/>
</dbReference>
<dbReference type="InterPro" id="IPR018044">
    <property type="entry name" value="Peptidase_S11"/>
</dbReference>
<evidence type="ECO:0000259" key="8">
    <source>
        <dbReference type="Pfam" id="PF00768"/>
    </source>
</evidence>